<keyword evidence="10" id="KW-0012">Acyltransferase</keyword>
<organism evidence="10 11">
    <name type="scientific">Paragemmobacter kunshanensis</name>
    <dbReference type="NCBI Taxonomy" id="2583234"/>
    <lineage>
        <taxon>Bacteria</taxon>
        <taxon>Pseudomonadati</taxon>
        <taxon>Pseudomonadota</taxon>
        <taxon>Alphaproteobacteria</taxon>
        <taxon>Rhodobacterales</taxon>
        <taxon>Paracoccaceae</taxon>
        <taxon>Paragemmobacter</taxon>
    </lineage>
</organism>
<evidence type="ECO:0000256" key="1">
    <source>
        <dbReference type="ARBA" id="ARBA00004651"/>
    </source>
</evidence>
<feature type="transmembrane region" description="Helical" evidence="8">
    <location>
        <begin position="198"/>
        <end position="217"/>
    </location>
</feature>
<dbReference type="PANTHER" id="PTHR40074:SF2">
    <property type="entry name" value="O-ACETYLTRANSFERASE WECH"/>
    <property type="match status" value="1"/>
</dbReference>
<feature type="transmembrane region" description="Helical" evidence="8">
    <location>
        <begin position="261"/>
        <end position="283"/>
    </location>
</feature>
<feature type="transmembrane region" description="Helical" evidence="8">
    <location>
        <begin position="168"/>
        <end position="186"/>
    </location>
</feature>
<comment type="subcellular location">
    <subcellularLocation>
        <location evidence="1">Cell membrane</location>
        <topology evidence="1">Multi-pass membrane protein</topology>
    </subcellularLocation>
</comment>
<reference evidence="10 11" key="1">
    <citation type="submission" date="2020-02" db="EMBL/GenBank/DDBJ databases">
        <title>Rhodobacter translucens sp. nov., a novel bacterium isolated from activated sludge.</title>
        <authorList>
            <person name="Liu J."/>
        </authorList>
    </citation>
    <scope>NUCLEOTIDE SEQUENCE [LARGE SCALE GENOMIC DNA]</scope>
    <source>
        <strain evidence="10 11">HX-7-19</strain>
    </source>
</reference>
<evidence type="ECO:0000256" key="7">
    <source>
        <dbReference type="SAM" id="MobiDB-lite"/>
    </source>
</evidence>
<dbReference type="Pfam" id="PF01757">
    <property type="entry name" value="Acyl_transf_3"/>
    <property type="match status" value="1"/>
</dbReference>
<comment type="caution">
    <text evidence="10">The sequence shown here is derived from an EMBL/GenBank/DDBJ whole genome shotgun (WGS) entry which is preliminary data.</text>
</comment>
<dbReference type="PANTHER" id="PTHR40074">
    <property type="entry name" value="O-ACETYLTRANSFERASE WECH"/>
    <property type="match status" value="1"/>
</dbReference>
<evidence type="ECO:0000256" key="4">
    <source>
        <dbReference type="ARBA" id="ARBA00022692"/>
    </source>
</evidence>
<feature type="transmembrane region" description="Helical" evidence="8">
    <location>
        <begin position="108"/>
        <end position="126"/>
    </location>
</feature>
<keyword evidence="5 8" id="KW-1133">Transmembrane helix</keyword>
<feature type="transmembrane region" description="Helical" evidence="8">
    <location>
        <begin position="237"/>
        <end position="254"/>
    </location>
</feature>
<feature type="transmembrane region" description="Helical" evidence="8">
    <location>
        <begin position="138"/>
        <end position="156"/>
    </location>
</feature>
<keyword evidence="4 8" id="KW-0812">Transmembrane</keyword>
<dbReference type="EMBL" id="JAALFE010000005">
    <property type="protein sequence ID" value="NGQ90745.1"/>
    <property type="molecule type" value="Genomic_DNA"/>
</dbReference>
<feature type="domain" description="Acyltransferase 3" evidence="9">
    <location>
        <begin position="4"/>
        <end position="301"/>
    </location>
</feature>
<evidence type="ECO:0000256" key="3">
    <source>
        <dbReference type="ARBA" id="ARBA00022475"/>
    </source>
</evidence>
<proteinExistence type="inferred from homology"/>
<evidence type="ECO:0000256" key="5">
    <source>
        <dbReference type="ARBA" id="ARBA00022989"/>
    </source>
</evidence>
<feature type="transmembrane region" description="Helical" evidence="8">
    <location>
        <begin position="69"/>
        <end position="88"/>
    </location>
</feature>
<feature type="transmembrane region" description="Helical" evidence="8">
    <location>
        <begin position="289"/>
        <end position="309"/>
    </location>
</feature>
<gene>
    <name evidence="10" type="ORF">G5V65_07525</name>
</gene>
<evidence type="ECO:0000256" key="6">
    <source>
        <dbReference type="ARBA" id="ARBA00023136"/>
    </source>
</evidence>
<feature type="transmembrane region" description="Helical" evidence="8">
    <location>
        <begin position="12"/>
        <end position="30"/>
    </location>
</feature>
<evidence type="ECO:0000256" key="8">
    <source>
        <dbReference type="SAM" id="Phobius"/>
    </source>
</evidence>
<protein>
    <submittedName>
        <fullName evidence="10">Acyltransferase</fullName>
    </submittedName>
</protein>
<dbReference type="GO" id="GO:0016413">
    <property type="term" value="F:O-acetyltransferase activity"/>
    <property type="evidence" value="ECO:0007669"/>
    <property type="project" value="TreeGrafter"/>
</dbReference>
<dbReference type="RefSeq" id="WP_165048540.1">
    <property type="nucleotide sequence ID" value="NZ_JAALFE010000005.1"/>
</dbReference>
<comment type="similarity">
    <text evidence="2">Belongs to the acyltransferase 3 family.</text>
</comment>
<feature type="transmembrane region" description="Helical" evidence="8">
    <location>
        <begin position="36"/>
        <end position="57"/>
    </location>
</feature>
<dbReference type="AlphaFoldDB" id="A0A6M1U3J8"/>
<keyword evidence="11" id="KW-1185">Reference proteome</keyword>
<evidence type="ECO:0000313" key="11">
    <source>
        <dbReference type="Proteomes" id="UP000474758"/>
    </source>
</evidence>
<feature type="region of interest" description="Disordered" evidence="7">
    <location>
        <begin position="335"/>
        <end position="358"/>
    </location>
</feature>
<evidence type="ECO:0000259" key="9">
    <source>
        <dbReference type="Pfam" id="PF01757"/>
    </source>
</evidence>
<evidence type="ECO:0000313" key="10">
    <source>
        <dbReference type="EMBL" id="NGQ90745.1"/>
    </source>
</evidence>
<sequence length="358" mass="39014">MTRIHSIDLLKLIVAIGVVWAHATLTIGNFSPAIYVFGQGLVRMTVPIFALVSGFLFHSTFRNARIKGWLLRLLAVYLFWCLFYFPFWKADATSPTAILEHLVFGPLHLWYMAALGIALTLLTVVIKLSHDDAQANRRLLWLAIAGLAVGSALQVADFFTPLSIPLNAYRNGLFLGFPYAAFGFLIARHIHRHGMARLPGLGALAALFLLLALLRMAEAWLALQGFGMTVVPDFPPLALAFAATTLLATLRLDLPPAPVNLGFLSMMIYFLHMAVIFACLHFGLHDPSALFFVSAALPGLFGLLFLQALRALQARLPGLGDRNILGWRHMTPQPRAAAADASATAAPGTSPDSPRPQS</sequence>
<keyword evidence="6 8" id="KW-0472">Membrane</keyword>
<accession>A0A6M1U3J8</accession>
<evidence type="ECO:0000256" key="2">
    <source>
        <dbReference type="ARBA" id="ARBA00007400"/>
    </source>
</evidence>
<feature type="compositionally biased region" description="Low complexity" evidence="7">
    <location>
        <begin position="336"/>
        <end position="352"/>
    </location>
</feature>
<name>A0A6M1U3J8_9RHOB</name>
<dbReference type="InterPro" id="IPR002656">
    <property type="entry name" value="Acyl_transf_3_dom"/>
</dbReference>
<keyword evidence="10" id="KW-0808">Transferase</keyword>
<dbReference type="GO" id="GO:0005886">
    <property type="term" value="C:plasma membrane"/>
    <property type="evidence" value="ECO:0007669"/>
    <property type="project" value="UniProtKB-SubCell"/>
</dbReference>
<keyword evidence="3" id="KW-1003">Cell membrane</keyword>
<dbReference type="Proteomes" id="UP000474758">
    <property type="component" value="Unassembled WGS sequence"/>
</dbReference>
<dbReference type="GO" id="GO:0009246">
    <property type="term" value="P:enterobacterial common antigen biosynthetic process"/>
    <property type="evidence" value="ECO:0007669"/>
    <property type="project" value="TreeGrafter"/>
</dbReference>